<dbReference type="Proteomes" id="UP001501116">
    <property type="component" value="Unassembled WGS sequence"/>
</dbReference>
<keyword evidence="7" id="KW-1185">Reference proteome</keyword>
<gene>
    <name evidence="6" type="ORF">GCM10009754_80920</name>
</gene>
<proteinExistence type="inferred from homology"/>
<dbReference type="InterPro" id="IPR011051">
    <property type="entry name" value="RmlC_Cupin_sf"/>
</dbReference>
<evidence type="ECO:0000313" key="7">
    <source>
        <dbReference type="Proteomes" id="UP001501116"/>
    </source>
</evidence>
<organism evidence="6 7">
    <name type="scientific">Amycolatopsis minnesotensis</name>
    <dbReference type="NCBI Taxonomy" id="337894"/>
    <lineage>
        <taxon>Bacteria</taxon>
        <taxon>Bacillati</taxon>
        <taxon>Actinomycetota</taxon>
        <taxon>Actinomycetes</taxon>
        <taxon>Pseudonocardiales</taxon>
        <taxon>Pseudonocardiaceae</taxon>
        <taxon>Amycolatopsis</taxon>
    </lineage>
</organism>
<sequence length="174" mass="18957">MTIASGTRSRPGLAELIEQIRHRTRQGTDARTTARLVAEVLTELSPTADLLTAAEREGSADGYTRHTLHAESAFSISAVVWRPGQLTEIHDHLVWCSFLVLQGAETETVFDIDGDRLVRTGQCERPAGSVSGVAPPDDIHQVHNTGDTVAITLHVYGADLSQGTSVRRSYRQRS</sequence>
<dbReference type="Pfam" id="PF05995">
    <property type="entry name" value="CDO_I"/>
    <property type="match status" value="1"/>
</dbReference>
<dbReference type="PANTHER" id="PTHR12918">
    <property type="entry name" value="CYSTEINE DIOXYGENASE"/>
    <property type="match status" value="1"/>
</dbReference>
<comment type="caution">
    <text evidence="6">The sequence shown here is derived from an EMBL/GenBank/DDBJ whole genome shotgun (WGS) entry which is preliminary data.</text>
</comment>
<reference evidence="7" key="1">
    <citation type="journal article" date="2019" name="Int. J. Syst. Evol. Microbiol.">
        <title>The Global Catalogue of Microorganisms (GCM) 10K type strain sequencing project: providing services to taxonomists for standard genome sequencing and annotation.</title>
        <authorList>
            <consortium name="The Broad Institute Genomics Platform"/>
            <consortium name="The Broad Institute Genome Sequencing Center for Infectious Disease"/>
            <person name="Wu L."/>
            <person name="Ma J."/>
        </authorList>
    </citation>
    <scope>NUCLEOTIDE SEQUENCE [LARGE SCALE GENOMIC DNA]</scope>
    <source>
        <strain evidence="7">JCM 14545</strain>
    </source>
</reference>
<dbReference type="PANTHER" id="PTHR12918:SF1">
    <property type="entry name" value="CYSTEINE DIOXYGENASE TYPE 1"/>
    <property type="match status" value="1"/>
</dbReference>
<dbReference type="CDD" id="cd10548">
    <property type="entry name" value="cupin_CDO"/>
    <property type="match status" value="1"/>
</dbReference>
<keyword evidence="3 6" id="KW-0223">Dioxygenase</keyword>
<evidence type="ECO:0000256" key="1">
    <source>
        <dbReference type="ARBA" id="ARBA00006622"/>
    </source>
</evidence>
<evidence type="ECO:0000256" key="4">
    <source>
        <dbReference type="ARBA" id="ARBA00023002"/>
    </source>
</evidence>
<accession>A0ABP5E3L1</accession>
<dbReference type="InterPro" id="IPR010300">
    <property type="entry name" value="CDO_1"/>
</dbReference>
<name>A0ABP5E3L1_9PSEU</name>
<keyword evidence="5" id="KW-0408">Iron</keyword>
<dbReference type="GO" id="GO:0051213">
    <property type="term" value="F:dioxygenase activity"/>
    <property type="evidence" value="ECO:0007669"/>
    <property type="project" value="UniProtKB-KW"/>
</dbReference>
<dbReference type="EMBL" id="BAAANN010000055">
    <property type="protein sequence ID" value="GAA1990377.1"/>
    <property type="molecule type" value="Genomic_DNA"/>
</dbReference>
<dbReference type="SUPFAM" id="SSF51182">
    <property type="entry name" value="RmlC-like cupins"/>
    <property type="match status" value="1"/>
</dbReference>
<keyword evidence="2" id="KW-0479">Metal-binding</keyword>
<evidence type="ECO:0000313" key="6">
    <source>
        <dbReference type="EMBL" id="GAA1990377.1"/>
    </source>
</evidence>
<evidence type="ECO:0000256" key="3">
    <source>
        <dbReference type="ARBA" id="ARBA00022964"/>
    </source>
</evidence>
<keyword evidence="4" id="KW-0560">Oxidoreductase</keyword>
<dbReference type="InterPro" id="IPR014710">
    <property type="entry name" value="RmlC-like_jellyroll"/>
</dbReference>
<dbReference type="RefSeq" id="WP_344431007.1">
    <property type="nucleotide sequence ID" value="NZ_BAAANN010000055.1"/>
</dbReference>
<evidence type="ECO:0000256" key="5">
    <source>
        <dbReference type="ARBA" id="ARBA00023004"/>
    </source>
</evidence>
<comment type="similarity">
    <text evidence="1">Belongs to the cysteine dioxygenase family.</text>
</comment>
<evidence type="ECO:0000256" key="2">
    <source>
        <dbReference type="ARBA" id="ARBA00022723"/>
    </source>
</evidence>
<protein>
    <submittedName>
        <fullName evidence="6">Cysteine dioxygenase</fullName>
    </submittedName>
</protein>
<dbReference type="Gene3D" id="2.60.120.10">
    <property type="entry name" value="Jelly Rolls"/>
    <property type="match status" value="1"/>
</dbReference>